<dbReference type="InterPro" id="IPR036770">
    <property type="entry name" value="Ankyrin_rpt-contain_sf"/>
</dbReference>
<proteinExistence type="predicted"/>
<dbReference type="PANTHER" id="PTHR24189">
    <property type="entry name" value="MYOTROPHIN"/>
    <property type="match status" value="1"/>
</dbReference>
<dbReference type="PROSITE" id="PS51819">
    <property type="entry name" value="VOC"/>
    <property type="match status" value="1"/>
</dbReference>
<sequence>MRMEASAQVEVPVTPDVAFEIFTTEIDLWWVRGPINHYDSSRLVELRMEPGVGGRVLEVYDETSGDVSARERVTVWEPGRRLALEGDVTGVEIDFAGVEGGTRVSVRQFLLPTADPEQAGFGWANMLRTYDAWTRRRDTAPRTPREIDRLGIALHYKDPAGMARWLRRVFQLGDWDVDRAPEPGEHPSWIEFHVGNGLVLLFGQDDLDLSAAPGSEVWVHVDDLDQHFRHARHGGAKIISEIRTHGSTQYRAEDPEGQRWTFVQARPTMRIGPGPIDGLAAAAAVGTSDVAQSLLQKVDTHQAGLLLHRFAREGDHDAVGILLAAGVDVDTLDDTGATALHHAAGGGHLACIETLIDGHADLDRRDHVHGSSPVLWAHELGRLDAVRLLLARGARINAPDAAKLGLSAMVGGFLDEVPETVDRAVGWPTPLSAAIANGHVETARLLLERGADPNARTGSGDLPLDCLRWLGDDSVRDEIAALLVAHGARSATSS</sequence>
<dbReference type="SUPFAM" id="SSF54593">
    <property type="entry name" value="Glyoxalase/Bleomycin resistance protein/Dihydroxybiphenyl dioxygenase"/>
    <property type="match status" value="1"/>
</dbReference>
<keyword evidence="1" id="KW-0677">Repeat</keyword>
<dbReference type="STRING" id="630515.SAMN04489812_1818"/>
<dbReference type="PANTHER" id="PTHR24189:SF50">
    <property type="entry name" value="ANKYRIN REPEAT AND SOCS BOX PROTEIN 2"/>
    <property type="match status" value="1"/>
</dbReference>
<evidence type="ECO:0000313" key="6">
    <source>
        <dbReference type="Proteomes" id="UP000199103"/>
    </source>
</evidence>
<name>A0A1H1RYK5_9ACTN</name>
<dbReference type="RefSeq" id="WP_091523232.1">
    <property type="nucleotide sequence ID" value="NZ_LT629772.1"/>
</dbReference>
<dbReference type="PROSITE" id="PS50297">
    <property type="entry name" value="ANK_REP_REGION"/>
    <property type="match status" value="3"/>
</dbReference>
<dbReference type="InterPro" id="IPR037523">
    <property type="entry name" value="VOC_core"/>
</dbReference>
<dbReference type="PRINTS" id="PR01415">
    <property type="entry name" value="ANKYRIN"/>
</dbReference>
<dbReference type="SMART" id="SM00248">
    <property type="entry name" value="ANK"/>
    <property type="match status" value="4"/>
</dbReference>
<evidence type="ECO:0000259" key="4">
    <source>
        <dbReference type="PROSITE" id="PS51819"/>
    </source>
</evidence>
<evidence type="ECO:0000256" key="2">
    <source>
        <dbReference type="ARBA" id="ARBA00023043"/>
    </source>
</evidence>
<dbReference type="Gene3D" id="1.25.40.20">
    <property type="entry name" value="Ankyrin repeat-containing domain"/>
    <property type="match status" value="1"/>
</dbReference>
<dbReference type="Pfam" id="PF12796">
    <property type="entry name" value="Ank_2"/>
    <property type="match status" value="1"/>
</dbReference>
<evidence type="ECO:0000313" key="5">
    <source>
        <dbReference type="EMBL" id="SDS40821.1"/>
    </source>
</evidence>
<dbReference type="SUPFAM" id="SSF55961">
    <property type="entry name" value="Bet v1-like"/>
    <property type="match status" value="1"/>
</dbReference>
<keyword evidence="6" id="KW-1185">Reference proteome</keyword>
<dbReference type="SUPFAM" id="SSF48403">
    <property type="entry name" value="Ankyrin repeat"/>
    <property type="match status" value="1"/>
</dbReference>
<dbReference type="InterPro" id="IPR004360">
    <property type="entry name" value="Glyas_Fos-R_dOase_dom"/>
</dbReference>
<gene>
    <name evidence="5" type="ORF">SAMN04489812_1818</name>
</gene>
<keyword evidence="2 3" id="KW-0040">ANK repeat</keyword>
<feature type="repeat" description="ANK" evidence="3">
    <location>
        <begin position="335"/>
        <end position="367"/>
    </location>
</feature>
<feature type="repeat" description="ANK" evidence="3">
    <location>
        <begin position="369"/>
        <end position="401"/>
    </location>
</feature>
<dbReference type="InterPro" id="IPR050745">
    <property type="entry name" value="Multifunctional_regulatory"/>
</dbReference>
<dbReference type="PROSITE" id="PS50088">
    <property type="entry name" value="ANK_REPEAT"/>
    <property type="match status" value="4"/>
</dbReference>
<dbReference type="InterPro" id="IPR023393">
    <property type="entry name" value="START-like_dom_sf"/>
</dbReference>
<feature type="repeat" description="ANK" evidence="3">
    <location>
        <begin position="302"/>
        <end position="334"/>
    </location>
</feature>
<evidence type="ECO:0000256" key="1">
    <source>
        <dbReference type="ARBA" id="ARBA00022737"/>
    </source>
</evidence>
<dbReference type="Gene3D" id="3.30.720.110">
    <property type="match status" value="1"/>
</dbReference>
<dbReference type="Gene3D" id="3.30.530.20">
    <property type="match status" value="1"/>
</dbReference>
<dbReference type="EMBL" id="LT629772">
    <property type="protein sequence ID" value="SDS40821.1"/>
    <property type="molecule type" value="Genomic_DNA"/>
</dbReference>
<dbReference type="Proteomes" id="UP000199103">
    <property type="component" value="Chromosome I"/>
</dbReference>
<dbReference type="Pfam" id="PF00903">
    <property type="entry name" value="Glyoxalase"/>
    <property type="match status" value="1"/>
</dbReference>
<organism evidence="5 6">
    <name type="scientific">Microlunatus soli</name>
    <dbReference type="NCBI Taxonomy" id="630515"/>
    <lineage>
        <taxon>Bacteria</taxon>
        <taxon>Bacillati</taxon>
        <taxon>Actinomycetota</taxon>
        <taxon>Actinomycetes</taxon>
        <taxon>Propionibacteriales</taxon>
        <taxon>Propionibacteriaceae</taxon>
        <taxon>Microlunatus</taxon>
    </lineage>
</organism>
<evidence type="ECO:0000256" key="3">
    <source>
        <dbReference type="PROSITE-ProRule" id="PRU00023"/>
    </source>
</evidence>
<accession>A0A1H1RYK5</accession>
<dbReference type="InterPro" id="IPR002110">
    <property type="entry name" value="Ankyrin_rpt"/>
</dbReference>
<dbReference type="InterPro" id="IPR029068">
    <property type="entry name" value="Glyas_Bleomycin-R_OHBP_Dase"/>
</dbReference>
<feature type="domain" description="VOC" evidence="4">
    <location>
        <begin position="146"/>
        <end position="265"/>
    </location>
</feature>
<reference evidence="5 6" key="1">
    <citation type="submission" date="2016-10" db="EMBL/GenBank/DDBJ databases">
        <authorList>
            <person name="de Groot N.N."/>
        </authorList>
    </citation>
    <scope>NUCLEOTIDE SEQUENCE [LARGE SCALE GENOMIC DNA]</scope>
    <source>
        <strain evidence="5 6">DSM 21800</strain>
    </source>
</reference>
<dbReference type="OrthoDB" id="268331at2"/>
<protein>
    <submittedName>
        <fullName evidence="5">Ankyrin repeat-containing protein</fullName>
    </submittedName>
</protein>
<feature type="repeat" description="ANK" evidence="3">
    <location>
        <begin position="429"/>
        <end position="458"/>
    </location>
</feature>
<dbReference type="AlphaFoldDB" id="A0A1H1RYK5"/>
<dbReference type="Pfam" id="PF00023">
    <property type="entry name" value="Ank"/>
    <property type="match status" value="1"/>
</dbReference>